<dbReference type="InterPro" id="IPR009003">
    <property type="entry name" value="Peptidase_S1_PA"/>
</dbReference>
<feature type="domain" description="Peptidase S1" evidence="2">
    <location>
        <begin position="23"/>
        <end position="155"/>
    </location>
</feature>
<keyword evidence="4" id="KW-1185">Reference proteome</keyword>
<dbReference type="EMBL" id="AZBU02000007">
    <property type="protein sequence ID" value="TKR69069.1"/>
    <property type="molecule type" value="Genomic_DNA"/>
</dbReference>
<dbReference type="AlphaFoldDB" id="A0A4U5MI47"/>
<dbReference type="Pfam" id="PF00089">
    <property type="entry name" value="Trypsin"/>
    <property type="match status" value="1"/>
</dbReference>
<dbReference type="GO" id="GO:0004252">
    <property type="term" value="F:serine-type endopeptidase activity"/>
    <property type="evidence" value="ECO:0007669"/>
    <property type="project" value="InterPro"/>
</dbReference>
<dbReference type="Proteomes" id="UP000298663">
    <property type="component" value="Unassembled WGS sequence"/>
</dbReference>
<accession>A0A4U5MI47</accession>
<evidence type="ECO:0000259" key="2">
    <source>
        <dbReference type="Pfam" id="PF00089"/>
    </source>
</evidence>
<sequence>MVSHKDHFEEPNLHIKSRRLKRIIDGEFATLSEFPSSALLYQSSNVMEFRGAVIVGSRHVITHERCVYGVNANDCRITVGVLSPLSESSMTTKGEEQIERKTYIGMNISRNSHSQIAVIKTVKDIKFGDHVKPAKVPWTDLCLISPGQSYKIQAGAASETFDENVECGHVQKNAIHLQAVF</sequence>
<dbReference type="PANTHER" id="PTHR24250:SF27">
    <property type="entry name" value="ELASTASE 2 LIKE"/>
    <property type="match status" value="1"/>
</dbReference>
<evidence type="ECO:0000313" key="3">
    <source>
        <dbReference type="EMBL" id="TKR69069.1"/>
    </source>
</evidence>
<protein>
    <recommendedName>
        <fullName evidence="2">Peptidase S1 domain-containing protein</fullName>
    </recommendedName>
</protein>
<name>A0A4U5MI47_STECR</name>
<comment type="caution">
    <text evidence="3">The sequence shown here is derived from an EMBL/GenBank/DDBJ whole genome shotgun (WGS) entry which is preliminary data.</text>
</comment>
<evidence type="ECO:0000256" key="1">
    <source>
        <dbReference type="ARBA" id="ARBA00023157"/>
    </source>
</evidence>
<dbReference type="GO" id="GO:0006508">
    <property type="term" value="P:proteolysis"/>
    <property type="evidence" value="ECO:0007669"/>
    <property type="project" value="InterPro"/>
</dbReference>
<dbReference type="SUPFAM" id="SSF50494">
    <property type="entry name" value="Trypsin-like serine proteases"/>
    <property type="match status" value="1"/>
</dbReference>
<reference evidence="3 4" key="2">
    <citation type="journal article" date="2019" name="G3 (Bethesda)">
        <title>Hybrid Assembly of the Genome of the Entomopathogenic Nematode Steinernema carpocapsae Identifies the X-Chromosome.</title>
        <authorList>
            <person name="Serra L."/>
            <person name="Macchietto M."/>
            <person name="Macias-Munoz A."/>
            <person name="McGill C.J."/>
            <person name="Rodriguez I.M."/>
            <person name="Rodriguez B."/>
            <person name="Murad R."/>
            <person name="Mortazavi A."/>
        </authorList>
    </citation>
    <scope>NUCLEOTIDE SEQUENCE [LARGE SCALE GENOMIC DNA]</scope>
    <source>
        <strain evidence="3 4">ALL</strain>
    </source>
</reference>
<dbReference type="InterPro" id="IPR001254">
    <property type="entry name" value="Trypsin_dom"/>
</dbReference>
<organism evidence="3 4">
    <name type="scientific">Steinernema carpocapsae</name>
    <name type="common">Entomopathogenic nematode</name>
    <dbReference type="NCBI Taxonomy" id="34508"/>
    <lineage>
        <taxon>Eukaryota</taxon>
        <taxon>Metazoa</taxon>
        <taxon>Ecdysozoa</taxon>
        <taxon>Nematoda</taxon>
        <taxon>Chromadorea</taxon>
        <taxon>Rhabditida</taxon>
        <taxon>Tylenchina</taxon>
        <taxon>Panagrolaimomorpha</taxon>
        <taxon>Strongyloidoidea</taxon>
        <taxon>Steinernematidae</taxon>
        <taxon>Steinernema</taxon>
    </lineage>
</organism>
<reference evidence="3 4" key="1">
    <citation type="journal article" date="2015" name="Genome Biol.">
        <title>Comparative genomics of Steinernema reveals deeply conserved gene regulatory networks.</title>
        <authorList>
            <person name="Dillman A.R."/>
            <person name="Macchietto M."/>
            <person name="Porter C.F."/>
            <person name="Rogers A."/>
            <person name="Williams B."/>
            <person name="Antoshechkin I."/>
            <person name="Lee M.M."/>
            <person name="Goodwin Z."/>
            <person name="Lu X."/>
            <person name="Lewis E.E."/>
            <person name="Goodrich-Blair H."/>
            <person name="Stock S.P."/>
            <person name="Adams B.J."/>
            <person name="Sternberg P.W."/>
            <person name="Mortazavi A."/>
        </authorList>
    </citation>
    <scope>NUCLEOTIDE SEQUENCE [LARGE SCALE GENOMIC DNA]</scope>
    <source>
        <strain evidence="3 4">ALL</strain>
    </source>
</reference>
<gene>
    <name evidence="3" type="ORF">L596_021270</name>
</gene>
<dbReference type="Gene3D" id="2.40.10.10">
    <property type="entry name" value="Trypsin-like serine proteases"/>
    <property type="match status" value="1"/>
</dbReference>
<evidence type="ECO:0000313" key="4">
    <source>
        <dbReference type="Proteomes" id="UP000298663"/>
    </source>
</evidence>
<keyword evidence="1" id="KW-1015">Disulfide bond</keyword>
<dbReference type="InterPro" id="IPR043504">
    <property type="entry name" value="Peptidase_S1_PA_chymotrypsin"/>
</dbReference>
<dbReference type="PANTHER" id="PTHR24250">
    <property type="entry name" value="CHYMOTRYPSIN-RELATED"/>
    <property type="match status" value="1"/>
</dbReference>
<proteinExistence type="predicted"/>